<feature type="chain" id="PRO_5007568642" description="Secreted protein" evidence="1">
    <location>
        <begin position="21"/>
        <end position="537"/>
    </location>
</feature>
<dbReference type="InterPro" id="IPR052918">
    <property type="entry name" value="Motility_Chemotaxis_Reg"/>
</dbReference>
<name>A0A150SAZ3_SORCE</name>
<dbReference type="PROSITE" id="PS51257">
    <property type="entry name" value="PROKAR_LIPOPROTEIN"/>
    <property type="match status" value="1"/>
</dbReference>
<dbReference type="InterPro" id="IPR011042">
    <property type="entry name" value="6-blade_b-propeller_TolB-like"/>
</dbReference>
<evidence type="ECO:0000313" key="2">
    <source>
        <dbReference type="EMBL" id="KYF89557.1"/>
    </source>
</evidence>
<organism evidence="2 3">
    <name type="scientific">Sorangium cellulosum</name>
    <name type="common">Polyangium cellulosum</name>
    <dbReference type="NCBI Taxonomy" id="56"/>
    <lineage>
        <taxon>Bacteria</taxon>
        <taxon>Pseudomonadati</taxon>
        <taxon>Myxococcota</taxon>
        <taxon>Polyangia</taxon>
        <taxon>Polyangiales</taxon>
        <taxon>Polyangiaceae</taxon>
        <taxon>Sorangium</taxon>
    </lineage>
</organism>
<proteinExistence type="predicted"/>
<dbReference type="PANTHER" id="PTHR35580">
    <property type="entry name" value="CELL SURFACE GLYCOPROTEIN (S-LAYER PROTEIN)-LIKE PROTEIN"/>
    <property type="match status" value="1"/>
</dbReference>
<accession>A0A150SAZ3</accession>
<dbReference type="PANTHER" id="PTHR35580:SF1">
    <property type="entry name" value="PHYTASE-LIKE DOMAIN-CONTAINING PROTEIN"/>
    <property type="match status" value="1"/>
</dbReference>
<reference evidence="2 3" key="1">
    <citation type="submission" date="2014-02" db="EMBL/GenBank/DDBJ databases">
        <title>The small core and large imbalanced accessory genome model reveals a collaborative survival strategy of Sorangium cellulosum strains in nature.</title>
        <authorList>
            <person name="Han K."/>
            <person name="Peng R."/>
            <person name="Blom J."/>
            <person name="Li Y.-Z."/>
        </authorList>
    </citation>
    <scope>NUCLEOTIDE SEQUENCE [LARGE SCALE GENOMIC DNA]</scope>
    <source>
        <strain evidence="2 3">So0149</strain>
    </source>
</reference>
<dbReference type="Gene3D" id="2.120.10.30">
    <property type="entry name" value="TolB, C-terminal domain"/>
    <property type="match status" value="1"/>
</dbReference>
<evidence type="ECO:0000256" key="1">
    <source>
        <dbReference type="SAM" id="SignalP"/>
    </source>
</evidence>
<gene>
    <name evidence="2" type="ORF">BE18_51210</name>
</gene>
<sequence>MRMRTSLRCLAGLGILAASGCGLVLGLDDFKDGAPAGGATSAGSGGGATCEPERELECYSGPPGTEDVGICQAGTQACKEDGSGYEACAGEVTPAKETCASAEDEDCDGKDCVAWARLIGGAEEEVVSDVAMDAAGNTYVAGNFKGAISFGDDVLIASGDRDAFLIKLSASGEYVWSHQLGDARGETLSSLAVSPQGDVIVASLELEHDISSMSLMLHRYDPDGGVKWSKSLGAKMCGVVPSVVAGMSFLPDGDVVLAGSYCGTIRFDDAHAISNETDRGDVFVAKLRSSDGSIDDESGWARTWGGEGAQHATDVAVDAAGNIIVAGDFRDELVLGDLSYAAAGGSDAFMAKVTNRGRVSWARVLGGTENEVLRSIAVDRLGGPAAVIGFQGVVDFGGGEVAADELVDILLKYTTSNVYEWGRVFHGGLIHNELLIDPTGDVLIVAGLKESAEVDGELLRAKSARDLVLLRLGIEGDPLWVRTFGVVGEDGIDARAIALGGSGEFLVVGETSGKIDLGAGVMVPQGDGDIFVASLRP</sequence>
<keyword evidence="1" id="KW-0732">Signal</keyword>
<dbReference type="SUPFAM" id="SSF63829">
    <property type="entry name" value="Calcium-dependent phosphotriesterase"/>
    <property type="match status" value="1"/>
</dbReference>
<dbReference type="AlphaFoldDB" id="A0A150SAZ3"/>
<feature type="signal peptide" evidence="1">
    <location>
        <begin position="1"/>
        <end position="20"/>
    </location>
</feature>
<protein>
    <recommendedName>
        <fullName evidence="4">Secreted protein</fullName>
    </recommendedName>
</protein>
<comment type="caution">
    <text evidence="2">The sequence shown here is derived from an EMBL/GenBank/DDBJ whole genome shotgun (WGS) entry which is preliminary data.</text>
</comment>
<evidence type="ECO:0008006" key="4">
    <source>
        <dbReference type="Google" id="ProtNLM"/>
    </source>
</evidence>
<dbReference type="Proteomes" id="UP000075515">
    <property type="component" value="Unassembled WGS sequence"/>
</dbReference>
<dbReference type="EMBL" id="JEMC01002225">
    <property type="protein sequence ID" value="KYF89557.1"/>
    <property type="molecule type" value="Genomic_DNA"/>
</dbReference>
<evidence type="ECO:0000313" key="3">
    <source>
        <dbReference type="Proteomes" id="UP000075515"/>
    </source>
</evidence>